<dbReference type="Pfam" id="PF02033">
    <property type="entry name" value="RBFA"/>
    <property type="match status" value="1"/>
</dbReference>
<sequence>MEESNRQKKIAGILQEDMSSVIQEVMRKNGVKNLIISVTKVTVTPDLGYAKVFLSVFPADKAKQIVQEIKDMSGQIRHEIASRVRHQFRRMPELQFHNDDSLEYMDTIDRELKGENNPIVNPDILPRRKKS</sequence>
<dbReference type="OrthoDB" id="9811910at2"/>
<dbReference type="NCBIfam" id="TIGR00082">
    <property type="entry name" value="rbfA"/>
    <property type="match status" value="1"/>
</dbReference>
<dbReference type="STRING" id="331648.BST97_10775"/>
<evidence type="ECO:0000313" key="4">
    <source>
        <dbReference type="Proteomes" id="UP000193431"/>
    </source>
</evidence>
<comment type="similarity">
    <text evidence="2">Belongs to the RbfA family.</text>
</comment>
<comment type="function">
    <text evidence="2">One of several proteins that assist in the late maturation steps of the functional core of the 30S ribosomal subunit. Associates with free 30S ribosomal subunits (but not with 30S subunits that are part of 70S ribosomes or polysomes). Required for efficient processing of 16S rRNA. May interact with the 5'-terminal helix region of 16S rRNA.</text>
</comment>
<evidence type="ECO:0000313" key="3">
    <source>
        <dbReference type="EMBL" id="ARN78430.1"/>
    </source>
</evidence>
<keyword evidence="1 2" id="KW-0690">Ribosome biogenesis</keyword>
<protein>
    <recommendedName>
        <fullName evidence="2">Ribosome-binding factor A</fullName>
    </recommendedName>
</protein>
<dbReference type="InterPro" id="IPR000238">
    <property type="entry name" value="RbfA"/>
</dbReference>
<reference evidence="3 4" key="1">
    <citation type="submission" date="2016-11" db="EMBL/GenBank/DDBJ databases">
        <title>Trade-off between light-utilization and light-protection in marine flavobacteria.</title>
        <authorList>
            <person name="Kumagai Y."/>
        </authorList>
    </citation>
    <scope>NUCLEOTIDE SEQUENCE [LARGE SCALE GENOMIC DNA]</scope>
    <source>
        <strain evidence="3 4">JCM 13191</strain>
    </source>
</reference>
<dbReference type="InterPro" id="IPR015946">
    <property type="entry name" value="KH_dom-like_a/b"/>
</dbReference>
<dbReference type="InterPro" id="IPR023799">
    <property type="entry name" value="RbfA_dom_sf"/>
</dbReference>
<keyword evidence="4" id="KW-1185">Reference proteome</keyword>
<dbReference type="GO" id="GO:0005829">
    <property type="term" value="C:cytosol"/>
    <property type="evidence" value="ECO:0007669"/>
    <property type="project" value="TreeGrafter"/>
</dbReference>
<evidence type="ECO:0000256" key="2">
    <source>
        <dbReference type="HAMAP-Rule" id="MF_00003"/>
    </source>
</evidence>
<dbReference type="PANTHER" id="PTHR33515">
    <property type="entry name" value="RIBOSOME-BINDING FACTOR A, CHLOROPLASTIC-RELATED"/>
    <property type="match status" value="1"/>
</dbReference>
<gene>
    <name evidence="2" type="primary">rbfA</name>
    <name evidence="3" type="ORF">BST97_10775</name>
</gene>
<dbReference type="HAMAP" id="MF_00003">
    <property type="entry name" value="RbfA"/>
    <property type="match status" value="1"/>
</dbReference>
<name>A0A1W6MLG2_9FLAO</name>
<comment type="subunit">
    <text evidence="2">Monomer. Binds 30S ribosomal subunits, but not 50S ribosomal subunits or 70S ribosomes.</text>
</comment>
<accession>A0A1W6MLG2</accession>
<dbReference type="Gene3D" id="3.30.300.20">
    <property type="match status" value="1"/>
</dbReference>
<dbReference type="PANTHER" id="PTHR33515:SF1">
    <property type="entry name" value="RIBOSOME-BINDING FACTOR A, CHLOROPLASTIC-RELATED"/>
    <property type="match status" value="1"/>
</dbReference>
<organism evidence="3 4">
    <name type="scientific">Nonlabens spongiae</name>
    <dbReference type="NCBI Taxonomy" id="331648"/>
    <lineage>
        <taxon>Bacteria</taxon>
        <taxon>Pseudomonadati</taxon>
        <taxon>Bacteroidota</taxon>
        <taxon>Flavobacteriia</taxon>
        <taxon>Flavobacteriales</taxon>
        <taxon>Flavobacteriaceae</taxon>
        <taxon>Nonlabens</taxon>
    </lineage>
</organism>
<keyword evidence="2" id="KW-0963">Cytoplasm</keyword>
<dbReference type="EMBL" id="CP019344">
    <property type="protein sequence ID" value="ARN78430.1"/>
    <property type="molecule type" value="Genomic_DNA"/>
</dbReference>
<dbReference type="GO" id="GO:0043024">
    <property type="term" value="F:ribosomal small subunit binding"/>
    <property type="evidence" value="ECO:0007669"/>
    <property type="project" value="TreeGrafter"/>
</dbReference>
<evidence type="ECO:0000256" key="1">
    <source>
        <dbReference type="ARBA" id="ARBA00022517"/>
    </source>
</evidence>
<dbReference type="SUPFAM" id="SSF89919">
    <property type="entry name" value="Ribosome-binding factor A, RbfA"/>
    <property type="match status" value="1"/>
</dbReference>
<dbReference type="GO" id="GO:0030490">
    <property type="term" value="P:maturation of SSU-rRNA"/>
    <property type="evidence" value="ECO:0007669"/>
    <property type="project" value="UniProtKB-UniRule"/>
</dbReference>
<proteinExistence type="inferred from homology"/>
<dbReference type="Proteomes" id="UP000193431">
    <property type="component" value="Chromosome"/>
</dbReference>
<dbReference type="AlphaFoldDB" id="A0A1W6MLG2"/>
<comment type="subcellular location">
    <subcellularLocation>
        <location evidence="2">Cytoplasm</location>
    </subcellularLocation>
</comment>
<dbReference type="RefSeq" id="WP_085767234.1">
    <property type="nucleotide sequence ID" value="NZ_CP019344.1"/>
</dbReference>